<feature type="domain" description="H repeat-associated protein N-terminal" evidence="2">
    <location>
        <begin position="2"/>
        <end position="61"/>
    </location>
</feature>
<dbReference type="STRING" id="53341.SAMN05421579_1762"/>
<dbReference type="InterPro" id="IPR032806">
    <property type="entry name" value="YbfD_N"/>
</dbReference>
<evidence type="ECO:0000313" key="3">
    <source>
        <dbReference type="EMBL" id="SFO11562.1"/>
    </source>
</evidence>
<evidence type="ECO:0000259" key="2">
    <source>
        <dbReference type="Pfam" id="PF13808"/>
    </source>
</evidence>
<dbReference type="Proteomes" id="UP000199011">
    <property type="component" value="Unassembled WGS sequence"/>
</dbReference>
<organism evidence="3 4">
    <name type="scientific">Xenorhabdus japonica</name>
    <dbReference type="NCBI Taxonomy" id="53341"/>
    <lineage>
        <taxon>Bacteria</taxon>
        <taxon>Pseudomonadati</taxon>
        <taxon>Pseudomonadota</taxon>
        <taxon>Gammaproteobacteria</taxon>
        <taxon>Enterobacterales</taxon>
        <taxon>Morganellaceae</taxon>
        <taxon>Xenorhabdus</taxon>
    </lineage>
</organism>
<evidence type="ECO:0000313" key="4">
    <source>
        <dbReference type="Proteomes" id="UP000199011"/>
    </source>
</evidence>
<protein>
    <submittedName>
        <fullName evidence="3">Predicted transposase YbfD/YdcC associated with H repeats</fullName>
    </submittedName>
</protein>
<dbReference type="InterPro" id="IPR047647">
    <property type="entry name" value="ISAs1_transpos"/>
</dbReference>
<gene>
    <name evidence="3" type="ORF">SAMN05421579_1762</name>
</gene>
<comment type="similarity">
    <text evidence="1">Belongs to the transposase 11 family.</text>
</comment>
<dbReference type="EMBL" id="FOVO01000076">
    <property type="protein sequence ID" value="SFO11562.1"/>
    <property type="molecule type" value="Genomic_DNA"/>
</dbReference>
<name>A0A1I5EJ62_9GAMM</name>
<accession>A0A1I5EJ62</accession>
<dbReference type="Pfam" id="PF13808">
    <property type="entry name" value="DDE_Tnp_1_assoc"/>
    <property type="match status" value="1"/>
</dbReference>
<dbReference type="InterPro" id="IPR051698">
    <property type="entry name" value="Transposase_11-like"/>
</dbReference>
<dbReference type="PANTHER" id="PTHR30298:SF0">
    <property type="entry name" value="PROTEIN YBFL-RELATED"/>
    <property type="match status" value="1"/>
</dbReference>
<dbReference type="NCBIfam" id="NF033564">
    <property type="entry name" value="transpos_ISAs1"/>
    <property type="match status" value="1"/>
</dbReference>
<proteinExistence type="inferred from homology"/>
<evidence type="ECO:0000256" key="1">
    <source>
        <dbReference type="ARBA" id="ARBA00010075"/>
    </source>
</evidence>
<dbReference type="PANTHER" id="PTHR30298">
    <property type="entry name" value="H REPEAT-ASSOCIATED PREDICTED TRANSPOSASE"/>
    <property type="match status" value="1"/>
</dbReference>
<reference evidence="4" key="1">
    <citation type="submission" date="2016-10" db="EMBL/GenBank/DDBJ databases">
        <authorList>
            <person name="Varghese N."/>
            <person name="Submissions S."/>
        </authorList>
    </citation>
    <scope>NUCLEOTIDE SEQUENCE [LARGE SCALE GENOMIC DNA]</scope>
    <source>
        <strain evidence="4">DSM 16522</strain>
    </source>
</reference>
<keyword evidence="4" id="KW-1185">Reference proteome</keyword>
<sequence length="121" mass="13842">MCAIIAGAEGWEDIEDFGKTYLDWLQKKGLFPTGLPVDDTIARIISRLDPTQFQPCFIQWVQVVNDRTEGEIIAIDGKRLRGFYDRNTRNLVSSCEVGIVNTGISCQQRRKCHPGKRTWMH</sequence>
<dbReference type="AlphaFoldDB" id="A0A1I5EJ62"/>